<reference key="1">
    <citation type="submission" date="2019-01" db="UniProtKB">
        <authorList>
            <consortium name="RefSeq"/>
        </authorList>
    </citation>
    <scope>IDENTIFICATION</scope>
</reference>
<gene>
    <name evidence="12" type="primary">CSF2RA</name>
</gene>
<dbReference type="Proteomes" id="UP000286641">
    <property type="component" value="Unplaced"/>
</dbReference>
<proteinExistence type="predicted"/>
<dbReference type="Pfam" id="PF09240">
    <property type="entry name" value="IL6Ra-bind"/>
    <property type="match status" value="1"/>
</dbReference>
<evidence type="ECO:0000256" key="9">
    <source>
        <dbReference type="SAM" id="Phobius"/>
    </source>
</evidence>
<dbReference type="FunFam" id="2.60.40.10:FF:001087">
    <property type="entry name" value="Colony stimulating factor 2 receptor alpha subunit"/>
    <property type="match status" value="1"/>
</dbReference>
<accession>A0A3Q7N104</accession>
<sequence>MKGVAWGGQRGPPSSIPSKARRPTCSRGRRGTSSQIVPAANIDSSDLSSWKREPPNQRAKVQLRGWCMATMLDLVSFLVLLNSACHGQAQLAQENISPITNMQLDSRKRMLTWNYIRNVCQQECTIYTPLNSPTMPDSPTRQFPQVREDSTYFCIFHNRVLHRGAKLTVKVTCDGVVSQKVLPFVNPGREGSGAVNFSCFIYNVRLMNCSWAPGPRAPADVHYQLFWWASLNEDELECVHYIMDPTGTRVGCHFDQLGEPQRTDNYFFLVNGTSNETAIPFLDFVPFEASKMEKYDPPTNITISYNRSHHIIQWENPKIRYELSSHVLYYELDMQRTGSTSKTNPVFQRGQDPNVYLMPRTAVRPDTTFRVRVRYLYNELWSEWSPTLHLGLPQQDFRRVLFGVVAAATTTLAVVLVGLCKWFSVKSKLFPRIPQVKKEITGTFVPPLEVAWEDGRPPPPGSQEPEDVLVVEEM</sequence>
<evidence type="ECO:0000256" key="6">
    <source>
        <dbReference type="ARBA" id="ARBA00023170"/>
    </source>
</evidence>
<evidence type="ECO:0000256" key="1">
    <source>
        <dbReference type="ARBA" id="ARBA00004479"/>
    </source>
</evidence>
<dbReference type="AlphaFoldDB" id="A0A3Q7N104"/>
<dbReference type="GO" id="GO:0004896">
    <property type="term" value="F:cytokine receptor activity"/>
    <property type="evidence" value="ECO:0007669"/>
    <property type="project" value="InterPro"/>
</dbReference>
<dbReference type="InterPro" id="IPR036116">
    <property type="entry name" value="FN3_sf"/>
</dbReference>
<feature type="compositionally biased region" description="Gly residues" evidence="8">
    <location>
        <begin position="1"/>
        <end position="10"/>
    </location>
</feature>
<organism evidence="11 12">
    <name type="scientific">Callorhinus ursinus</name>
    <name type="common">Northern fur seal</name>
    <dbReference type="NCBI Taxonomy" id="34884"/>
    <lineage>
        <taxon>Eukaryota</taxon>
        <taxon>Metazoa</taxon>
        <taxon>Chordata</taxon>
        <taxon>Craniata</taxon>
        <taxon>Vertebrata</taxon>
        <taxon>Euteleostomi</taxon>
        <taxon>Mammalia</taxon>
        <taxon>Eutheria</taxon>
        <taxon>Laurasiatheria</taxon>
        <taxon>Carnivora</taxon>
        <taxon>Caniformia</taxon>
        <taxon>Pinnipedia</taxon>
        <taxon>Otariidae</taxon>
        <taxon>Callorhinus</taxon>
    </lineage>
</organism>
<dbReference type="PANTHER" id="PTHR23037">
    <property type="entry name" value="CYTOKINE RECEPTOR"/>
    <property type="match status" value="1"/>
</dbReference>
<dbReference type="GO" id="GO:0009897">
    <property type="term" value="C:external side of plasma membrane"/>
    <property type="evidence" value="ECO:0007669"/>
    <property type="project" value="TreeGrafter"/>
</dbReference>
<evidence type="ECO:0000256" key="4">
    <source>
        <dbReference type="ARBA" id="ARBA00022989"/>
    </source>
</evidence>
<dbReference type="PROSITE" id="PS50853">
    <property type="entry name" value="FN3"/>
    <property type="match status" value="1"/>
</dbReference>
<keyword evidence="5 9" id="KW-0472">Membrane</keyword>
<evidence type="ECO:0000259" key="10">
    <source>
        <dbReference type="PROSITE" id="PS50853"/>
    </source>
</evidence>
<comment type="subcellular location">
    <subcellularLocation>
        <location evidence="1">Membrane</location>
        <topology evidence="1">Single-pass type I membrane protein</topology>
    </subcellularLocation>
</comment>
<evidence type="ECO:0000256" key="5">
    <source>
        <dbReference type="ARBA" id="ARBA00023136"/>
    </source>
</evidence>
<keyword evidence="2 9" id="KW-0812">Transmembrane</keyword>
<feature type="transmembrane region" description="Helical" evidence="9">
    <location>
        <begin position="400"/>
        <end position="423"/>
    </location>
</feature>
<protein>
    <submittedName>
        <fullName evidence="12">Granulocyte-macrophage colony-stimulating factor receptor subunit alpha isoform X1</fullName>
    </submittedName>
</protein>
<feature type="domain" description="Fibronectin type-III" evidence="10">
    <location>
        <begin position="297"/>
        <end position="395"/>
    </location>
</feature>
<evidence type="ECO:0000313" key="12">
    <source>
        <dbReference type="RefSeq" id="XP_025713455.1"/>
    </source>
</evidence>
<dbReference type="PROSITE" id="PS01356">
    <property type="entry name" value="HEMATOPO_REC_S_F2"/>
    <property type="match status" value="1"/>
</dbReference>
<dbReference type="RefSeq" id="XP_025713455.1">
    <property type="nucleotide sequence ID" value="XM_025857670.1"/>
</dbReference>
<keyword evidence="7" id="KW-0325">Glycoprotein</keyword>
<name>A0A3Q7N104_CALUR</name>
<dbReference type="PANTHER" id="PTHR23037:SF46">
    <property type="entry name" value="INTERLEUKIN 5 RECEPTOR SUBUNIT ALPHA"/>
    <property type="match status" value="1"/>
</dbReference>
<evidence type="ECO:0000313" key="11">
    <source>
        <dbReference type="Proteomes" id="UP000286641"/>
    </source>
</evidence>
<feature type="region of interest" description="Disordered" evidence="8">
    <location>
        <begin position="1"/>
        <end position="38"/>
    </location>
</feature>
<keyword evidence="6 12" id="KW-0675">Receptor</keyword>
<evidence type="ECO:0000256" key="8">
    <source>
        <dbReference type="SAM" id="MobiDB-lite"/>
    </source>
</evidence>
<dbReference type="Pfam" id="PF18611">
    <property type="entry name" value="IL3Ra_N"/>
    <property type="match status" value="1"/>
</dbReference>
<keyword evidence="3" id="KW-0732">Signal</keyword>
<feature type="compositionally biased region" description="Acidic residues" evidence="8">
    <location>
        <begin position="464"/>
        <end position="474"/>
    </location>
</feature>
<evidence type="ECO:0000256" key="3">
    <source>
        <dbReference type="ARBA" id="ARBA00022729"/>
    </source>
</evidence>
<evidence type="ECO:0000256" key="2">
    <source>
        <dbReference type="ARBA" id="ARBA00022692"/>
    </source>
</evidence>
<feature type="region of interest" description="Disordered" evidence="8">
    <location>
        <begin position="453"/>
        <end position="474"/>
    </location>
</feature>
<dbReference type="InterPro" id="IPR013783">
    <property type="entry name" value="Ig-like_fold"/>
</dbReference>
<dbReference type="CDD" id="cd00063">
    <property type="entry name" value="FN3"/>
    <property type="match status" value="1"/>
</dbReference>
<reference evidence="12" key="2">
    <citation type="submission" date="2025-08" db="UniProtKB">
        <authorList>
            <consortium name="RefSeq"/>
        </authorList>
    </citation>
    <scope>IDENTIFICATION</scope>
    <source>
        <tissue evidence="12">Blood</tissue>
    </source>
</reference>
<dbReference type="InterPro" id="IPR003961">
    <property type="entry name" value="FN3_dom"/>
</dbReference>
<dbReference type="SUPFAM" id="SSF49265">
    <property type="entry name" value="Fibronectin type III"/>
    <property type="match status" value="2"/>
</dbReference>
<keyword evidence="11" id="KW-1185">Reference proteome</keyword>
<dbReference type="Gene3D" id="2.60.40.10">
    <property type="entry name" value="Immunoglobulins"/>
    <property type="match status" value="2"/>
</dbReference>
<evidence type="ECO:0000256" key="7">
    <source>
        <dbReference type="ARBA" id="ARBA00023180"/>
    </source>
</evidence>
<dbReference type="InterPro" id="IPR015321">
    <property type="entry name" value="TypeI_recpt_CBD"/>
</dbReference>
<keyword evidence="4 9" id="KW-1133">Transmembrane helix</keyword>
<feature type="compositionally biased region" description="Basic residues" evidence="8">
    <location>
        <begin position="19"/>
        <end position="30"/>
    </location>
</feature>
<dbReference type="InterPro" id="IPR003532">
    <property type="entry name" value="Short_hematopoietin_rcpt_2_CS"/>
</dbReference>
<dbReference type="InParanoid" id="A0A3Q7N104"/>
<dbReference type="InterPro" id="IPR040907">
    <property type="entry name" value="IL3Ra_N"/>
</dbReference>